<dbReference type="EMBL" id="CAJNOM010000067">
    <property type="protein sequence ID" value="CAF0969283.1"/>
    <property type="molecule type" value="Genomic_DNA"/>
</dbReference>
<dbReference type="GO" id="GO:0007165">
    <property type="term" value="P:signal transduction"/>
    <property type="evidence" value="ECO:0007669"/>
    <property type="project" value="InterPro"/>
</dbReference>
<dbReference type="GO" id="GO:0005525">
    <property type="term" value="F:GTP binding"/>
    <property type="evidence" value="ECO:0007669"/>
    <property type="project" value="UniProtKB-KW"/>
</dbReference>
<keyword evidence="5" id="KW-0378">Hydrolase</keyword>
<accession>A0A814EMH2</accession>
<dbReference type="SMART" id="SM00173">
    <property type="entry name" value="RAS"/>
    <property type="match status" value="1"/>
</dbReference>
<name>A0A814EMH2_9BILA</name>
<dbReference type="GO" id="GO:0003925">
    <property type="term" value="F:G protein activity"/>
    <property type="evidence" value="ECO:0007669"/>
    <property type="project" value="UniProtKB-EC"/>
</dbReference>
<dbReference type="InterPro" id="IPR027417">
    <property type="entry name" value="P-loop_NTPase"/>
</dbReference>
<keyword evidence="4" id="KW-0547">Nucleotide-binding</keyword>
<proteinExistence type="predicted"/>
<keyword evidence="7" id="KW-0472">Membrane</keyword>
<dbReference type="InterPro" id="IPR001806">
    <property type="entry name" value="Small_GTPase"/>
</dbReference>
<organism evidence="11 12">
    <name type="scientific">Adineta steineri</name>
    <dbReference type="NCBI Taxonomy" id="433720"/>
    <lineage>
        <taxon>Eukaryota</taxon>
        <taxon>Metazoa</taxon>
        <taxon>Spiralia</taxon>
        <taxon>Gnathifera</taxon>
        <taxon>Rotifera</taxon>
        <taxon>Eurotatoria</taxon>
        <taxon>Bdelloidea</taxon>
        <taxon>Adinetida</taxon>
        <taxon>Adinetidae</taxon>
        <taxon>Adineta</taxon>
    </lineage>
</organism>
<reference evidence="11" key="1">
    <citation type="submission" date="2021-02" db="EMBL/GenBank/DDBJ databases">
        <authorList>
            <person name="Nowell W R."/>
        </authorList>
    </citation>
    <scope>NUCLEOTIDE SEQUENCE</scope>
</reference>
<dbReference type="InterPro" id="IPR005225">
    <property type="entry name" value="Small_GTP-bd"/>
</dbReference>
<dbReference type="InterPro" id="IPR020849">
    <property type="entry name" value="Small_GTPase_Ras-type"/>
</dbReference>
<keyword evidence="3" id="KW-1003">Cell membrane</keyword>
<sequence length="220" mass="24663">MGDYKICIFGSGGVGKSCLVIQFVQGVFTPKYDPTIEDVYTKTLEIDEKQYSLEILDTAGSDEFSSMRDLYVNSGHGFVLVYSITSQATFNDVQRHYSRIIDIKDIDTHGRPAIVLVGNKCDSENERVVSRETGQELARKWNCAFLETSAKDRTNVSEVFYDLVRQIARKNQTSRSSQPSPPTTKKNPSGSGKVKERDENPFTSPTTKPEDKKKPCCVIL</sequence>
<feature type="compositionally biased region" description="Low complexity" evidence="8">
    <location>
        <begin position="171"/>
        <end position="189"/>
    </location>
</feature>
<comment type="subcellular location">
    <subcellularLocation>
        <location evidence="1">Cell membrane</location>
    </subcellularLocation>
</comment>
<dbReference type="EMBL" id="CAJNOM010000061">
    <property type="protein sequence ID" value="CAF0954084.1"/>
    <property type="molecule type" value="Genomic_DNA"/>
</dbReference>
<dbReference type="Gene3D" id="3.40.50.300">
    <property type="entry name" value="P-loop containing nucleotide triphosphate hydrolases"/>
    <property type="match status" value="1"/>
</dbReference>
<dbReference type="SMART" id="SM00175">
    <property type="entry name" value="RAB"/>
    <property type="match status" value="1"/>
</dbReference>
<dbReference type="PRINTS" id="PR00449">
    <property type="entry name" value="RASTRNSFRMNG"/>
</dbReference>
<evidence type="ECO:0000256" key="6">
    <source>
        <dbReference type="ARBA" id="ARBA00023134"/>
    </source>
</evidence>
<evidence type="ECO:0000256" key="3">
    <source>
        <dbReference type="ARBA" id="ARBA00022475"/>
    </source>
</evidence>
<dbReference type="OrthoDB" id="25818at2759"/>
<keyword evidence="6" id="KW-0342">GTP-binding</keyword>
<protein>
    <recommendedName>
        <fullName evidence="2">small monomeric GTPase</fullName>
        <ecNumber evidence="2">3.6.5.2</ecNumber>
    </recommendedName>
</protein>
<dbReference type="SMART" id="SM00176">
    <property type="entry name" value="RAN"/>
    <property type="match status" value="1"/>
</dbReference>
<dbReference type="Proteomes" id="UP000663832">
    <property type="component" value="Unassembled WGS sequence"/>
</dbReference>
<evidence type="ECO:0000256" key="7">
    <source>
        <dbReference type="ARBA" id="ARBA00023136"/>
    </source>
</evidence>
<evidence type="ECO:0000313" key="9">
    <source>
        <dbReference type="EMBL" id="CAF0743793.1"/>
    </source>
</evidence>
<dbReference type="PROSITE" id="PS51421">
    <property type="entry name" value="RAS"/>
    <property type="match status" value="1"/>
</dbReference>
<dbReference type="PROSITE" id="PS51419">
    <property type="entry name" value="RAB"/>
    <property type="match status" value="1"/>
</dbReference>
<dbReference type="NCBIfam" id="TIGR00231">
    <property type="entry name" value="small_GTP"/>
    <property type="match status" value="1"/>
</dbReference>
<dbReference type="PROSITE" id="PS51420">
    <property type="entry name" value="RHO"/>
    <property type="match status" value="1"/>
</dbReference>
<dbReference type="EMBL" id="CAJNOI010000004">
    <property type="protein sequence ID" value="CAF0743793.1"/>
    <property type="molecule type" value="Genomic_DNA"/>
</dbReference>
<dbReference type="SUPFAM" id="SSF52540">
    <property type="entry name" value="P-loop containing nucleoside triphosphate hydrolases"/>
    <property type="match status" value="1"/>
</dbReference>
<dbReference type="EC" id="3.6.5.2" evidence="2"/>
<evidence type="ECO:0000313" key="10">
    <source>
        <dbReference type="EMBL" id="CAF0954084.1"/>
    </source>
</evidence>
<dbReference type="PANTHER" id="PTHR24070">
    <property type="entry name" value="RAS, DI-RAS, AND RHEB FAMILY MEMBERS OF SMALL GTPASE SUPERFAMILY"/>
    <property type="match status" value="1"/>
</dbReference>
<dbReference type="GO" id="GO:0005886">
    <property type="term" value="C:plasma membrane"/>
    <property type="evidence" value="ECO:0007669"/>
    <property type="project" value="UniProtKB-SubCell"/>
</dbReference>
<evidence type="ECO:0000256" key="8">
    <source>
        <dbReference type="SAM" id="MobiDB-lite"/>
    </source>
</evidence>
<evidence type="ECO:0000256" key="4">
    <source>
        <dbReference type="ARBA" id="ARBA00022741"/>
    </source>
</evidence>
<dbReference type="SMART" id="SM00174">
    <property type="entry name" value="RHO"/>
    <property type="match status" value="1"/>
</dbReference>
<keyword evidence="12" id="KW-1185">Reference proteome</keyword>
<evidence type="ECO:0000256" key="5">
    <source>
        <dbReference type="ARBA" id="ARBA00022801"/>
    </source>
</evidence>
<dbReference type="AlphaFoldDB" id="A0A814EMH2"/>
<evidence type="ECO:0000313" key="11">
    <source>
        <dbReference type="EMBL" id="CAF0969283.1"/>
    </source>
</evidence>
<evidence type="ECO:0000313" key="12">
    <source>
        <dbReference type="Proteomes" id="UP000663832"/>
    </source>
</evidence>
<dbReference type="CDD" id="cd00876">
    <property type="entry name" value="Ras"/>
    <property type="match status" value="1"/>
</dbReference>
<gene>
    <name evidence="9" type="ORF">BJG266_LOCUS2021</name>
    <name evidence="10" type="ORF">QVE165_LOCUS12385</name>
    <name evidence="11" type="ORF">QVE165_LOCUS13250</name>
</gene>
<evidence type="ECO:0000256" key="1">
    <source>
        <dbReference type="ARBA" id="ARBA00004236"/>
    </source>
</evidence>
<evidence type="ECO:0000256" key="2">
    <source>
        <dbReference type="ARBA" id="ARBA00011984"/>
    </source>
</evidence>
<dbReference type="Proteomes" id="UP000663877">
    <property type="component" value="Unassembled WGS sequence"/>
</dbReference>
<dbReference type="Pfam" id="PF00071">
    <property type="entry name" value="Ras"/>
    <property type="match status" value="1"/>
</dbReference>
<feature type="region of interest" description="Disordered" evidence="8">
    <location>
        <begin position="170"/>
        <end position="220"/>
    </location>
</feature>
<dbReference type="FunFam" id="3.40.50.300:FF:000343">
    <property type="entry name" value="Ras family gtpase"/>
    <property type="match status" value="1"/>
</dbReference>
<comment type="caution">
    <text evidence="11">The sequence shown here is derived from an EMBL/GenBank/DDBJ whole genome shotgun (WGS) entry which is preliminary data.</text>
</comment>